<dbReference type="EMBL" id="SGBD01000005">
    <property type="protein sequence ID" value="RZD13901.1"/>
    <property type="molecule type" value="Genomic_DNA"/>
</dbReference>
<proteinExistence type="predicted"/>
<keyword evidence="1" id="KW-0472">Membrane</keyword>
<dbReference type="Proteomes" id="UP000320813">
    <property type="component" value="Unassembled WGS sequence"/>
</dbReference>
<feature type="domain" description="GGDEF" evidence="2">
    <location>
        <begin position="171"/>
        <end position="295"/>
    </location>
</feature>
<reference evidence="3 4" key="1">
    <citation type="submission" date="2019-01" db="EMBL/GenBank/DDBJ databases">
        <title>Insights into ecological role of a new deltaproteobacterial order Candidatus Sinidesulfobacterales (Sva0485) by metagenomics and metatranscriptomics.</title>
        <authorList>
            <person name="Tan S."/>
            <person name="Liu J."/>
            <person name="Fang Y."/>
            <person name="Hedlund B.P."/>
            <person name="Lian Z.H."/>
            <person name="Huang L.Y."/>
            <person name="Li J.T."/>
            <person name="Huang L.N."/>
            <person name="Li W.J."/>
            <person name="Jiang H.C."/>
            <person name="Dong H.L."/>
            <person name="Shu W.S."/>
        </authorList>
    </citation>
    <scope>NUCLEOTIDE SEQUENCE [LARGE SCALE GENOMIC DNA]</scope>
    <source>
        <strain evidence="3">AP3</strain>
    </source>
</reference>
<gene>
    <name evidence="3" type="ORF">EVJ47_08195</name>
</gene>
<dbReference type="InterPro" id="IPR000160">
    <property type="entry name" value="GGDEF_dom"/>
</dbReference>
<protein>
    <submittedName>
        <fullName evidence="3">Diguanylate cyclase</fullName>
    </submittedName>
</protein>
<feature type="transmembrane region" description="Helical" evidence="1">
    <location>
        <begin position="169"/>
        <end position="190"/>
    </location>
</feature>
<keyword evidence="1" id="KW-0812">Transmembrane</keyword>
<dbReference type="AlphaFoldDB" id="A0A519B9C3"/>
<dbReference type="SUPFAM" id="SSF55073">
    <property type="entry name" value="Nucleotide cyclase"/>
    <property type="match status" value="1"/>
</dbReference>
<name>A0A519B9C3_9DELT</name>
<dbReference type="SMART" id="SM00267">
    <property type="entry name" value="GGDEF"/>
    <property type="match status" value="1"/>
</dbReference>
<accession>A0A519B9C3</accession>
<evidence type="ECO:0000313" key="4">
    <source>
        <dbReference type="Proteomes" id="UP000320813"/>
    </source>
</evidence>
<evidence type="ECO:0000256" key="1">
    <source>
        <dbReference type="SAM" id="Phobius"/>
    </source>
</evidence>
<evidence type="ECO:0000259" key="2">
    <source>
        <dbReference type="PROSITE" id="PS50887"/>
    </source>
</evidence>
<dbReference type="InterPro" id="IPR043128">
    <property type="entry name" value="Rev_trsase/Diguanyl_cyclase"/>
</dbReference>
<sequence>MESMDIFKQIQPDDSLNDIDYVKTFSSFNKPVAVKGVKGEILYMNELAKNLSKLSDQEIFALYDEKLPEDIAQVNGLGLVSIEKIIRLKTTDGEMEEKFFHIESKTLLNKFGLFYGTMFIFYDFTSLVKYVLNIKNNSENKVYDDITGLFLKNQFKEMLSMEVERVTRYGFPLTLAVFFFENLVFFGQSFGKDKLNQLLKFFGIFFKQKFRKTDTIFRIDFNSFICILPHTNYESANNKFKKLQKELDEVIKFQSSIKPILIFGISEFDLKKHYKNYELLIEEARINQQNNKFYK</sequence>
<keyword evidence="1" id="KW-1133">Transmembrane helix</keyword>
<evidence type="ECO:0000313" key="3">
    <source>
        <dbReference type="EMBL" id="RZD13901.1"/>
    </source>
</evidence>
<dbReference type="Pfam" id="PF00990">
    <property type="entry name" value="GGDEF"/>
    <property type="match status" value="1"/>
</dbReference>
<organism evidence="3 4">
    <name type="scientific">Candidatus Acidulodesulfobacterium ferriphilum</name>
    <dbReference type="NCBI Taxonomy" id="2597223"/>
    <lineage>
        <taxon>Bacteria</taxon>
        <taxon>Deltaproteobacteria</taxon>
        <taxon>Candidatus Acidulodesulfobacterales</taxon>
        <taxon>Candidatus Acidulodesulfobacterium</taxon>
    </lineage>
</organism>
<dbReference type="InterPro" id="IPR029787">
    <property type="entry name" value="Nucleotide_cyclase"/>
</dbReference>
<comment type="caution">
    <text evidence="3">The sequence shown here is derived from an EMBL/GenBank/DDBJ whole genome shotgun (WGS) entry which is preliminary data.</text>
</comment>
<dbReference type="Gene3D" id="3.30.70.270">
    <property type="match status" value="1"/>
</dbReference>
<dbReference type="PROSITE" id="PS50887">
    <property type="entry name" value="GGDEF"/>
    <property type="match status" value="1"/>
</dbReference>
<feature type="transmembrane region" description="Helical" evidence="1">
    <location>
        <begin position="113"/>
        <end position="132"/>
    </location>
</feature>